<comment type="similarity">
    <text evidence="7">Belongs to the glycosyltransferase 87 family.</text>
</comment>
<comment type="subcellular location">
    <subcellularLocation>
        <location evidence="1">Cell membrane</location>
        <topology evidence="1">Multi-pass membrane protein</topology>
    </subcellularLocation>
</comment>
<evidence type="ECO:0000256" key="1">
    <source>
        <dbReference type="ARBA" id="ARBA00004651"/>
    </source>
</evidence>
<evidence type="ECO:0000256" key="3">
    <source>
        <dbReference type="ARBA" id="ARBA00022679"/>
    </source>
</evidence>
<dbReference type="GO" id="GO:0005886">
    <property type="term" value="C:plasma membrane"/>
    <property type="evidence" value="ECO:0007669"/>
    <property type="project" value="UniProtKB-SubCell"/>
</dbReference>
<dbReference type="InterPro" id="IPR018584">
    <property type="entry name" value="GT87"/>
</dbReference>
<feature type="transmembrane region" description="Helical" evidence="8">
    <location>
        <begin position="402"/>
        <end position="419"/>
    </location>
</feature>
<feature type="transmembrane region" description="Helical" evidence="8">
    <location>
        <begin position="340"/>
        <end position="356"/>
    </location>
</feature>
<protein>
    <recommendedName>
        <fullName evidence="11">DUF2029 domain-containing protein</fullName>
    </recommendedName>
</protein>
<dbReference type="EMBL" id="JZDQ02000062">
    <property type="protein sequence ID" value="OIJ23645.1"/>
    <property type="molecule type" value="Genomic_DNA"/>
</dbReference>
<keyword evidence="4 8" id="KW-0812">Transmembrane</keyword>
<evidence type="ECO:0000256" key="8">
    <source>
        <dbReference type="SAM" id="Phobius"/>
    </source>
</evidence>
<dbReference type="Pfam" id="PF09594">
    <property type="entry name" value="GT87"/>
    <property type="match status" value="1"/>
</dbReference>
<feature type="transmembrane region" description="Helical" evidence="8">
    <location>
        <begin position="128"/>
        <end position="150"/>
    </location>
</feature>
<feature type="transmembrane region" description="Helical" evidence="8">
    <location>
        <begin position="95"/>
        <end position="116"/>
    </location>
</feature>
<evidence type="ECO:0000313" key="10">
    <source>
        <dbReference type="Proteomes" id="UP000033772"/>
    </source>
</evidence>
<evidence type="ECO:0000256" key="7">
    <source>
        <dbReference type="ARBA" id="ARBA00024033"/>
    </source>
</evidence>
<feature type="transmembrane region" description="Helical" evidence="8">
    <location>
        <begin position="281"/>
        <end position="306"/>
    </location>
</feature>
<dbReference type="AlphaFoldDB" id="A0A1J4MW95"/>
<evidence type="ECO:0000256" key="4">
    <source>
        <dbReference type="ARBA" id="ARBA00022692"/>
    </source>
</evidence>
<evidence type="ECO:0000256" key="5">
    <source>
        <dbReference type="ARBA" id="ARBA00022989"/>
    </source>
</evidence>
<evidence type="ECO:0000256" key="2">
    <source>
        <dbReference type="ARBA" id="ARBA00022475"/>
    </source>
</evidence>
<keyword evidence="3" id="KW-0808">Transferase</keyword>
<sequence length="448" mass="48999">MITFSRRYLLITLAWLLTRGWVVILYGFPVAAEGVFDWWGAEWGVVGDVNYYRDSLDALARDGVHGTLVEYPVPALLLLWIPYAAIDLLRLGGDAYIVAVLAMAALTDLLFMVLIVRNRRGEHPRLGVSGAEALWLVAVPALGATAYARFDLFPGIMVGLAVLYATRRPKVAAAFAAFATGAKYWPILVIPALAANRAARRGVILTVAGTGLALAGLSLVLGGWDRLWTPLDYQSARGLQIESVFATPAMFEWGHAGPASGYVIDYTEWKAYDVSGPLVEAMLLAATIASVVVGALVIVWWVLAWLRLPGGERTEETIVWLVLATVAAFLVTNKVLSPQYMLWLLPAASAGLVLLRGRARRQLGIWSVVLVAVTLLTHEIFPRMYGYMLAFDDIGSPWITEVLAWRNGLLVLLFLYAAWRTTRLLAALPERGRPAAEGQERQTLATSP</sequence>
<evidence type="ECO:0008006" key="11">
    <source>
        <dbReference type="Google" id="ProtNLM"/>
    </source>
</evidence>
<keyword evidence="10" id="KW-1185">Reference proteome</keyword>
<gene>
    <name evidence="9" type="ORF">UG56_026895</name>
</gene>
<proteinExistence type="inferred from homology"/>
<reference evidence="9" key="1">
    <citation type="submission" date="2016-10" db="EMBL/GenBank/DDBJ databases">
        <title>Draft Genome Sequence of Nocardioides luteus Strain BAFB, an Alkane-Degrading Bacterium Isolated from JP-7 Polluted Soil.</title>
        <authorList>
            <person name="Brown L."/>
            <person name="Ruiz O.N."/>
            <person name="Gunasekera T."/>
        </authorList>
    </citation>
    <scope>NUCLEOTIDE SEQUENCE [LARGE SCALE GENOMIC DNA]</scope>
    <source>
        <strain evidence="9">BAFB</strain>
    </source>
</reference>
<comment type="caution">
    <text evidence="9">The sequence shown here is derived from an EMBL/GenBank/DDBJ whole genome shotgun (WGS) entry which is preliminary data.</text>
</comment>
<keyword evidence="2" id="KW-1003">Cell membrane</keyword>
<keyword evidence="6 8" id="KW-0472">Membrane</keyword>
<dbReference type="Proteomes" id="UP000033772">
    <property type="component" value="Unassembled WGS sequence"/>
</dbReference>
<keyword evidence="5 8" id="KW-1133">Transmembrane helix</keyword>
<name>A0A1J4MW95_9ACTN</name>
<dbReference type="GO" id="GO:0016758">
    <property type="term" value="F:hexosyltransferase activity"/>
    <property type="evidence" value="ECO:0007669"/>
    <property type="project" value="InterPro"/>
</dbReference>
<feature type="transmembrane region" description="Helical" evidence="8">
    <location>
        <begin position="202"/>
        <end position="224"/>
    </location>
</feature>
<dbReference type="RefSeq" id="WP_045547343.1">
    <property type="nucleotide sequence ID" value="NZ_JZDQ02000062.1"/>
</dbReference>
<feature type="transmembrane region" description="Helical" evidence="8">
    <location>
        <begin position="170"/>
        <end position="190"/>
    </location>
</feature>
<dbReference type="STRING" id="1844.UG56_026895"/>
<feature type="transmembrane region" description="Helical" evidence="8">
    <location>
        <begin position="363"/>
        <end position="382"/>
    </location>
</feature>
<feature type="transmembrane region" description="Helical" evidence="8">
    <location>
        <begin position="7"/>
        <end position="28"/>
    </location>
</feature>
<evidence type="ECO:0000313" key="9">
    <source>
        <dbReference type="EMBL" id="OIJ23645.1"/>
    </source>
</evidence>
<dbReference type="OrthoDB" id="581198at2"/>
<feature type="transmembrane region" description="Helical" evidence="8">
    <location>
        <begin position="318"/>
        <end position="334"/>
    </location>
</feature>
<organism evidence="9 10">
    <name type="scientific">Nocardioides luteus</name>
    <dbReference type="NCBI Taxonomy" id="1844"/>
    <lineage>
        <taxon>Bacteria</taxon>
        <taxon>Bacillati</taxon>
        <taxon>Actinomycetota</taxon>
        <taxon>Actinomycetes</taxon>
        <taxon>Propionibacteriales</taxon>
        <taxon>Nocardioidaceae</taxon>
        <taxon>Nocardioides</taxon>
    </lineage>
</organism>
<accession>A0A1J4MW95</accession>
<evidence type="ECO:0000256" key="6">
    <source>
        <dbReference type="ARBA" id="ARBA00023136"/>
    </source>
</evidence>